<evidence type="ECO:0000256" key="7">
    <source>
        <dbReference type="ARBA" id="ARBA00023110"/>
    </source>
</evidence>
<dbReference type="InterPro" id="IPR046357">
    <property type="entry name" value="PPIase_dom_sf"/>
</dbReference>
<gene>
    <name evidence="12" type="ORF">R1sor_021068</name>
</gene>
<evidence type="ECO:0000259" key="11">
    <source>
        <dbReference type="PROSITE" id="PS50059"/>
    </source>
</evidence>
<evidence type="ECO:0000256" key="2">
    <source>
        <dbReference type="ARBA" id="ARBA00013194"/>
    </source>
</evidence>
<dbReference type="PANTHER" id="PTHR47833">
    <property type="entry name" value="PHOTOSYNTHETIC NDH SUBUNIT OF LUMENAL LOCATION 4, CHLOROPLASTIC"/>
    <property type="match status" value="1"/>
</dbReference>
<comment type="caution">
    <text evidence="12">The sequence shown here is derived from an EMBL/GenBank/DDBJ whole genome shotgun (WGS) entry which is preliminary data.</text>
</comment>
<evidence type="ECO:0000256" key="9">
    <source>
        <dbReference type="ARBA" id="ARBA00046272"/>
    </source>
</evidence>
<dbReference type="GO" id="GO:0009534">
    <property type="term" value="C:chloroplast thylakoid"/>
    <property type="evidence" value="ECO:0007669"/>
    <property type="project" value="UniProtKB-SubCell"/>
</dbReference>
<keyword evidence="6" id="KW-0793">Thylakoid</keyword>
<keyword evidence="8" id="KW-1015">Disulfide bond</keyword>
<keyword evidence="3" id="KW-0150">Chloroplast</keyword>
<dbReference type="SUPFAM" id="SSF54534">
    <property type="entry name" value="FKBP-like"/>
    <property type="match status" value="1"/>
</dbReference>
<dbReference type="PROSITE" id="PS50059">
    <property type="entry name" value="FKBP_PPIASE"/>
    <property type="match status" value="1"/>
</dbReference>
<evidence type="ECO:0000256" key="10">
    <source>
        <dbReference type="PROSITE-ProRule" id="PRU00277"/>
    </source>
</evidence>
<dbReference type="PANTHER" id="PTHR47833:SF2">
    <property type="entry name" value="PEPTIDYLPROLYL ISOMERASE"/>
    <property type="match status" value="1"/>
</dbReference>
<keyword evidence="10" id="KW-0413">Isomerase</keyword>
<dbReference type="EC" id="5.2.1.8" evidence="2 10"/>
<keyword evidence="7 10" id="KW-0697">Rotamase</keyword>
<protein>
    <recommendedName>
        <fullName evidence="2 10">peptidylprolyl isomerase</fullName>
        <ecNumber evidence="2 10">5.2.1.8</ecNumber>
    </recommendedName>
</protein>
<comment type="catalytic activity">
    <reaction evidence="10">
        <text>[protein]-peptidylproline (omega=180) = [protein]-peptidylproline (omega=0)</text>
        <dbReference type="Rhea" id="RHEA:16237"/>
        <dbReference type="Rhea" id="RHEA-COMP:10747"/>
        <dbReference type="Rhea" id="RHEA-COMP:10748"/>
        <dbReference type="ChEBI" id="CHEBI:83833"/>
        <dbReference type="ChEBI" id="CHEBI:83834"/>
        <dbReference type="EC" id="5.2.1.8"/>
    </reaction>
</comment>
<dbReference type="InterPro" id="IPR044183">
    <property type="entry name" value="PNSL4/FKBP13-like"/>
</dbReference>
<comment type="similarity">
    <text evidence="1">Belongs to the FKBP-type PPIase family.</text>
</comment>
<evidence type="ECO:0000256" key="1">
    <source>
        <dbReference type="ARBA" id="ARBA00006577"/>
    </source>
</evidence>
<dbReference type="Proteomes" id="UP001633002">
    <property type="component" value="Unassembled WGS sequence"/>
</dbReference>
<evidence type="ECO:0000313" key="13">
    <source>
        <dbReference type="Proteomes" id="UP001633002"/>
    </source>
</evidence>
<feature type="domain" description="PPIase FKBP-type" evidence="11">
    <location>
        <begin position="130"/>
        <end position="229"/>
    </location>
</feature>
<organism evidence="12 13">
    <name type="scientific">Riccia sorocarpa</name>
    <dbReference type="NCBI Taxonomy" id="122646"/>
    <lineage>
        <taxon>Eukaryota</taxon>
        <taxon>Viridiplantae</taxon>
        <taxon>Streptophyta</taxon>
        <taxon>Embryophyta</taxon>
        <taxon>Marchantiophyta</taxon>
        <taxon>Marchantiopsida</taxon>
        <taxon>Marchantiidae</taxon>
        <taxon>Marchantiales</taxon>
        <taxon>Ricciaceae</taxon>
        <taxon>Riccia</taxon>
    </lineage>
</organism>
<dbReference type="FunFam" id="3.10.50.40:FF:000032">
    <property type="entry name" value="Peptidylprolyl isomerase"/>
    <property type="match status" value="1"/>
</dbReference>
<dbReference type="Pfam" id="PF00254">
    <property type="entry name" value="FKBP_C"/>
    <property type="match status" value="1"/>
</dbReference>
<evidence type="ECO:0000256" key="4">
    <source>
        <dbReference type="ARBA" id="ARBA00022640"/>
    </source>
</evidence>
<evidence type="ECO:0000256" key="8">
    <source>
        <dbReference type="ARBA" id="ARBA00023157"/>
    </source>
</evidence>
<keyword evidence="4" id="KW-0934">Plastid</keyword>
<evidence type="ECO:0000256" key="6">
    <source>
        <dbReference type="ARBA" id="ARBA00023078"/>
    </source>
</evidence>
<evidence type="ECO:0000313" key="12">
    <source>
        <dbReference type="EMBL" id="KAL3678112.1"/>
    </source>
</evidence>
<dbReference type="InterPro" id="IPR001179">
    <property type="entry name" value="PPIase_FKBP_dom"/>
</dbReference>
<keyword evidence="13" id="KW-1185">Reference proteome</keyword>
<reference evidence="12 13" key="1">
    <citation type="submission" date="2024-09" db="EMBL/GenBank/DDBJ databases">
        <title>Chromosome-scale assembly of Riccia sorocarpa.</title>
        <authorList>
            <person name="Paukszto L."/>
        </authorList>
    </citation>
    <scope>NUCLEOTIDE SEQUENCE [LARGE SCALE GENOMIC DNA]</scope>
    <source>
        <strain evidence="12">LP-2024</strain>
        <tissue evidence="12">Aerial parts of the thallus</tissue>
    </source>
</reference>
<dbReference type="Gene3D" id="3.10.50.40">
    <property type="match status" value="1"/>
</dbReference>
<name>A0ABD3GIW8_9MARC</name>
<proteinExistence type="inferred from homology"/>
<evidence type="ECO:0000256" key="3">
    <source>
        <dbReference type="ARBA" id="ARBA00022528"/>
    </source>
</evidence>
<sequence length="229" mass="23614">MAKCLCRSLPLASTSSAFVQTPASLRNGVSYCSTSVVAGLTKRASSVRVVAENAAPEERIGTGQGQVGSRRRILSLGLLAATGLAASLAAPHGNAAEATAGTKYGEFTVAPSGLAYFDTKVGSGIQAEKGMLIKAHYTGKLENGKVFDSSYNRGKPLTFRVGVGEVIRGWDQGLAGAEGVPAMFAGGKRTLRIPSNLAYGERGAGCRNGSCLIPPNSTLIFDVEFVGKA</sequence>
<dbReference type="EMBL" id="JBJQOH010000007">
    <property type="protein sequence ID" value="KAL3678112.1"/>
    <property type="molecule type" value="Genomic_DNA"/>
</dbReference>
<evidence type="ECO:0000256" key="5">
    <source>
        <dbReference type="ARBA" id="ARBA00022946"/>
    </source>
</evidence>
<keyword evidence="5" id="KW-0809">Transit peptide</keyword>
<accession>A0ABD3GIW8</accession>
<comment type="subcellular location">
    <subcellularLocation>
        <location evidence="9">Plastid</location>
        <location evidence="9">Chloroplast thylakoid</location>
    </subcellularLocation>
</comment>
<dbReference type="GO" id="GO:0003755">
    <property type="term" value="F:peptidyl-prolyl cis-trans isomerase activity"/>
    <property type="evidence" value="ECO:0007669"/>
    <property type="project" value="UniProtKB-KW"/>
</dbReference>
<dbReference type="AlphaFoldDB" id="A0ABD3GIW8"/>